<sequence length="72" mass="7750">MAGRRPREGHMTGFVIAVLCLIVLLALAMAYDRRQRHRGRASDIDERSARETSARSDGNTGGGYSPSGGGFI</sequence>
<dbReference type="Proteomes" id="UP001500013">
    <property type="component" value="Unassembled WGS sequence"/>
</dbReference>
<reference evidence="2 3" key="1">
    <citation type="journal article" date="2019" name="Int. J. Syst. Evol. Microbiol.">
        <title>The Global Catalogue of Microorganisms (GCM) 10K type strain sequencing project: providing services to taxonomists for standard genome sequencing and annotation.</title>
        <authorList>
            <consortium name="The Broad Institute Genomics Platform"/>
            <consortium name="The Broad Institute Genome Sequencing Center for Infectious Disease"/>
            <person name="Wu L."/>
            <person name="Ma J."/>
        </authorList>
    </citation>
    <scope>NUCLEOTIDE SEQUENCE [LARGE SCALE GENOMIC DNA]</scope>
    <source>
        <strain evidence="2 3">JCM 15628</strain>
    </source>
</reference>
<dbReference type="EMBL" id="BAAAPU010000001">
    <property type="protein sequence ID" value="GAA1964285.1"/>
    <property type="molecule type" value="Genomic_DNA"/>
</dbReference>
<evidence type="ECO:0000256" key="1">
    <source>
        <dbReference type="SAM" id="MobiDB-lite"/>
    </source>
</evidence>
<feature type="region of interest" description="Disordered" evidence="1">
    <location>
        <begin position="34"/>
        <end position="72"/>
    </location>
</feature>
<gene>
    <name evidence="2" type="ORF">GCM10009817_00010</name>
</gene>
<name>A0ABN2R6D2_9MICO</name>
<evidence type="ECO:0000313" key="3">
    <source>
        <dbReference type="Proteomes" id="UP001500013"/>
    </source>
</evidence>
<keyword evidence="3" id="KW-1185">Reference proteome</keyword>
<proteinExistence type="predicted"/>
<feature type="compositionally biased region" description="Basic and acidic residues" evidence="1">
    <location>
        <begin position="40"/>
        <end position="54"/>
    </location>
</feature>
<comment type="caution">
    <text evidence="2">The sequence shown here is derived from an EMBL/GenBank/DDBJ whole genome shotgun (WGS) entry which is preliminary data.</text>
</comment>
<organism evidence="2 3">
    <name type="scientific">Terrabacter lapilli</name>
    <dbReference type="NCBI Taxonomy" id="436231"/>
    <lineage>
        <taxon>Bacteria</taxon>
        <taxon>Bacillati</taxon>
        <taxon>Actinomycetota</taxon>
        <taxon>Actinomycetes</taxon>
        <taxon>Micrococcales</taxon>
        <taxon>Intrasporangiaceae</taxon>
        <taxon>Terrabacter</taxon>
    </lineage>
</organism>
<accession>A0ABN2R6D2</accession>
<protein>
    <submittedName>
        <fullName evidence="2">Uncharacterized protein</fullName>
    </submittedName>
</protein>
<feature type="compositionally biased region" description="Gly residues" evidence="1">
    <location>
        <begin position="59"/>
        <end position="72"/>
    </location>
</feature>
<evidence type="ECO:0000313" key="2">
    <source>
        <dbReference type="EMBL" id="GAA1964285.1"/>
    </source>
</evidence>